<dbReference type="AlphaFoldDB" id="A0AAW0IX75"/>
<gene>
    <name evidence="2" type="ORF">U0070_001084</name>
</gene>
<evidence type="ECO:0008006" key="4">
    <source>
        <dbReference type="Google" id="ProtNLM"/>
    </source>
</evidence>
<sequence>MLSGAAGAARRGGAALAPSLTRLLAGTHAGADSCAGADKGSHKETIEERDKQQQRQQRQRQHRGCGAAGSGSDAPTSGPHPVPILLLIALSLEEQPLPPPPLRRAPGLLSREGQ</sequence>
<comment type="caution">
    <text evidence="2">The sequence shown here is derived from an EMBL/GenBank/DDBJ whole genome shotgun (WGS) entry which is preliminary data.</text>
</comment>
<feature type="compositionally biased region" description="Low complexity" evidence="1">
    <location>
        <begin position="104"/>
        <end position="114"/>
    </location>
</feature>
<accession>A0AAW0IX75</accession>
<protein>
    <recommendedName>
        <fullName evidence="4">Secreted protein</fullName>
    </recommendedName>
</protein>
<feature type="region of interest" description="Disordered" evidence="1">
    <location>
        <begin position="94"/>
        <end position="114"/>
    </location>
</feature>
<dbReference type="EMBL" id="JBBHLL010000084">
    <property type="protein sequence ID" value="KAK7818881.1"/>
    <property type="molecule type" value="Genomic_DNA"/>
</dbReference>
<name>A0AAW0IX75_MYOGA</name>
<feature type="region of interest" description="Disordered" evidence="1">
    <location>
        <begin position="30"/>
        <end position="81"/>
    </location>
</feature>
<evidence type="ECO:0000313" key="2">
    <source>
        <dbReference type="EMBL" id="KAK7818881.1"/>
    </source>
</evidence>
<organism evidence="2 3">
    <name type="scientific">Myodes glareolus</name>
    <name type="common">Bank vole</name>
    <name type="synonym">Clethrionomys glareolus</name>
    <dbReference type="NCBI Taxonomy" id="447135"/>
    <lineage>
        <taxon>Eukaryota</taxon>
        <taxon>Metazoa</taxon>
        <taxon>Chordata</taxon>
        <taxon>Craniata</taxon>
        <taxon>Vertebrata</taxon>
        <taxon>Euteleostomi</taxon>
        <taxon>Mammalia</taxon>
        <taxon>Eutheria</taxon>
        <taxon>Euarchontoglires</taxon>
        <taxon>Glires</taxon>
        <taxon>Rodentia</taxon>
        <taxon>Myomorpha</taxon>
        <taxon>Muroidea</taxon>
        <taxon>Cricetidae</taxon>
        <taxon>Arvicolinae</taxon>
        <taxon>Myodes</taxon>
    </lineage>
</organism>
<reference evidence="2 3" key="1">
    <citation type="journal article" date="2023" name="bioRxiv">
        <title>Conserved and derived expression patterns and positive selection on dental genes reveal complex evolutionary context of ever-growing rodent molars.</title>
        <authorList>
            <person name="Calamari Z.T."/>
            <person name="Song A."/>
            <person name="Cohen E."/>
            <person name="Akter M."/>
            <person name="Roy R.D."/>
            <person name="Hallikas O."/>
            <person name="Christensen M.M."/>
            <person name="Li P."/>
            <person name="Marangoni P."/>
            <person name="Jernvall J."/>
            <person name="Klein O.D."/>
        </authorList>
    </citation>
    <scope>NUCLEOTIDE SEQUENCE [LARGE SCALE GENOMIC DNA]</scope>
    <source>
        <strain evidence="2">V071</strain>
    </source>
</reference>
<dbReference type="Proteomes" id="UP001488838">
    <property type="component" value="Unassembled WGS sequence"/>
</dbReference>
<evidence type="ECO:0000256" key="1">
    <source>
        <dbReference type="SAM" id="MobiDB-lite"/>
    </source>
</evidence>
<feature type="compositionally biased region" description="Basic and acidic residues" evidence="1">
    <location>
        <begin position="39"/>
        <end position="53"/>
    </location>
</feature>
<proteinExistence type="predicted"/>
<evidence type="ECO:0000313" key="3">
    <source>
        <dbReference type="Proteomes" id="UP001488838"/>
    </source>
</evidence>
<keyword evidence="3" id="KW-1185">Reference proteome</keyword>